<comment type="caution">
    <text evidence="9">The sequence shown here is derived from an EMBL/GenBank/DDBJ whole genome shotgun (WGS) entry which is preliminary data.</text>
</comment>
<keyword evidence="10" id="KW-1185">Reference proteome</keyword>
<dbReference type="OrthoDB" id="9789043at2"/>
<feature type="domain" description="tRNA/rRNA methyltransferase SpoU type" evidence="8">
    <location>
        <begin position="4"/>
        <end position="146"/>
    </location>
</feature>
<comment type="subcellular location">
    <subcellularLocation>
        <location evidence="6">Cytoplasm</location>
    </subcellularLocation>
</comment>
<dbReference type="InterPro" id="IPR029026">
    <property type="entry name" value="tRNA_m1G_MTases_N"/>
</dbReference>
<dbReference type="GO" id="GO:0002130">
    <property type="term" value="P:wobble position ribose methylation"/>
    <property type="evidence" value="ECO:0007669"/>
    <property type="project" value="TreeGrafter"/>
</dbReference>
<dbReference type="GO" id="GO:0005737">
    <property type="term" value="C:cytoplasm"/>
    <property type="evidence" value="ECO:0007669"/>
    <property type="project" value="UniProtKB-SubCell"/>
</dbReference>
<dbReference type="InterPro" id="IPR001537">
    <property type="entry name" value="SpoU_MeTrfase"/>
</dbReference>
<dbReference type="RefSeq" id="WP_009491785.1">
    <property type="nucleotide sequence ID" value="NZ_AMYT01000021.1"/>
</dbReference>
<dbReference type="Gene3D" id="3.40.1280.10">
    <property type="match status" value="1"/>
</dbReference>
<dbReference type="GO" id="GO:0141102">
    <property type="term" value="F:tRNA (5-carboxymethylaminomethyluridine(34)-2'-O)-methyltransferase activity"/>
    <property type="evidence" value="ECO:0007669"/>
    <property type="project" value="RHEA"/>
</dbReference>
<evidence type="ECO:0000313" key="9">
    <source>
        <dbReference type="EMBL" id="EKU27094.1"/>
    </source>
</evidence>
<keyword evidence="2 6" id="KW-0489">Methyltransferase</keyword>
<keyword evidence="1 6" id="KW-0963">Cytoplasm</keyword>
<name>K8Z7Y8_9ENTE</name>
<reference evidence="9 10" key="1">
    <citation type="journal article" date="2013" name="Genome Announc.">
        <title>Draft Genome Sequence of Catellicoccus marimammalium, a Novel Species Commonly Found in Gull Feces.</title>
        <authorList>
            <person name="Weigand M.R."/>
            <person name="Ryu H."/>
            <person name="Bozcek L."/>
            <person name="Konstantinidis K.T."/>
            <person name="Santo Domingo J.W."/>
        </authorList>
    </citation>
    <scope>NUCLEOTIDE SEQUENCE [LARGE SCALE GENOMIC DNA]</scope>
    <source>
        <strain evidence="9 10">M35/04/3</strain>
    </source>
</reference>
<dbReference type="EC" id="2.1.1.207" evidence="6"/>
<dbReference type="eggNOG" id="COG0219">
    <property type="taxonomic scope" value="Bacteria"/>
</dbReference>
<evidence type="ECO:0000256" key="4">
    <source>
        <dbReference type="ARBA" id="ARBA00022691"/>
    </source>
</evidence>
<proteinExistence type="inferred from homology"/>
<dbReference type="PIRSF" id="PIRSF029256">
    <property type="entry name" value="SpoU_TrmH_prd"/>
    <property type="match status" value="1"/>
</dbReference>
<dbReference type="GO" id="GO:0003723">
    <property type="term" value="F:RNA binding"/>
    <property type="evidence" value="ECO:0007669"/>
    <property type="project" value="InterPro"/>
</dbReference>
<feature type="binding site" evidence="6 7">
    <location>
        <position position="103"/>
    </location>
    <ligand>
        <name>S-adenosyl-L-methionine</name>
        <dbReference type="ChEBI" id="CHEBI:59789"/>
    </ligand>
</feature>
<keyword evidence="3 6" id="KW-0808">Transferase</keyword>
<evidence type="ECO:0000256" key="6">
    <source>
        <dbReference type="HAMAP-Rule" id="MF_01885"/>
    </source>
</evidence>
<organism evidence="9 10">
    <name type="scientific">Catellicoccus marimammalium M35/04/3</name>
    <dbReference type="NCBI Taxonomy" id="1234409"/>
    <lineage>
        <taxon>Bacteria</taxon>
        <taxon>Bacillati</taxon>
        <taxon>Bacillota</taxon>
        <taxon>Bacilli</taxon>
        <taxon>Lactobacillales</taxon>
        <taxon>Enterococcaceae</taxon>
        <taxon>Catellicoccus</taxon>
    </lineage>
</organism>
<dbReference type="Proteomes" id="UP000016057">
    <property type="component" value="Unassembled WGS sequence"/>
</dbReference>
<comment type="catalytic activity">
    <reaction evidence="6">
        <text>cytidine(34) in tRNA + S-adenosyl-L-methionine = 2'-O-methylcytidine(34) in tRNA + S-adenosyl-L-homocysteine + H(+)</text>
        <dbReference type="Rhea" id="RHEA:43084"/>
        <dbReference type="Rhea" id="RHEA-COMP:10331"/>
        <dbReference type="Rhea" id="RHEA-COMP:10332"/>
        <dbReference type="ChEBI" id="CHEBI:15378"/>
        <dbReference type="ChEBI" id="CHEBI:57856"/>
        <dbReference type="ChEBI" id="CHEBI:59789"/>
        <dbReference type="ChEBI" id="CHEBI:74495"/>
        <dbReference type="ChEBI" id="CHEBI:82748"/>
        <dbReference type="EC" id="2.1.1.207"/>
    </reaction>
</comment>
<gene>
    <name evidence="9" type="ORF">C683_1090</name>
</gene>
<dbReference type="PANTHER" id="PTHR42971:SF1">
    <property type="entry name" value="TRNA (CYTIDINE(34)-2'-O)-METHYLTRANSFERASE"/>
    <property type="match status" value="1"/>
</dbReference>
<evidence type="ECO:0000259" key="8">
    <source>
        <dbReference type="Pfam" id="PF00588"/>
    </source>
</evidence>
<dbReference type="STRING" id="1234409.C683_1090"/>
<dbReference type="InterPro" id="IPR029028">
    <property type="entry name" value="Alpha/beta_knot_MTases"/>
</dbReference>
<evidence type="ECO:0000256" key="3">
    <source>
        <dbReference type="ARBA" id="ARBA00022679"/>
    </source>
</evidence>
<comment type="function">
    <text evidence="6">Could methylate the ribose at the nucleotide 34 wobble position in tRNA.</text>
</comment>
<dbReference type="PANTHER" id="PTHR42971">
    <property type="entry name" value="TRNA (CYTIDINE(34)-2'-O)-METHYLTRANSFERASE"/>
    <property type="match status" value="1"/>
</dbReference>
<feature type="binding site" evidence="6 7">
    <location>
        <position position="126"/>
    </location>
    <ligand>
        <name>S-adenosyl-L-methionine</name>
        <dbReference type="ChEBI" id="CHEBI:59789"/>
    </ligand>
</feature>
<evidence type="ECO:0000256" key="2">
    <source>
        <dbReference type="ARBA" id="ARBA00022603"/>
    </source>
</evidence>
<evidence type="ECO:0000256" key="7">
    <source>
        <dbReference type="PIRSR" id="PIRSR029256-1"/>
    </source>
</evidence>
<feature type="binding site" evidence="6 7">
    <location>
        <position position="79"/>
    </location>
    <ligand>
        <name>S-adenosyl-L-methionine</name>
        <dbReference type="ChEBI" id="CHEBI:59789"/>
    </ligand>
</feature>
<dbReference type="AlphaFoldDB" id="K8Z7Y8"/>
<accession>K8Z7Y8</accession>
<dbReference type="FunFam" id="3.40.1280.10:FF:000002">
    <property type="entry name" value="Peptidylprolyl isomerase"/>
    <property type="match status" value="1"/>
</dbReference>
<keyword evidence="4 6" id="KW-0949">S-adenosyl-L-methionine</keyword>
<dbReference type="InterPro" id="IPR016914">
    <property type="entry name" value="TrmL"/>
</dbReference>
<comment type="similarity">
    <text evidence="6">Belongs to the class IV-like SAM-binding methyltransferase superfamily. RNA methyltransferase TrmH family. TrmL subfamily.</text>
</comment>
<protein>
    <recommendedName>
        <fullName evidence="6">Putative tRNA (cytidine(34)-2'-O)-methyltransferase</fullName>
        <ecNumber evidence="6">2.1.1.207</ecNumber>
    </recommendedName>
    <alternativeName>
        <fullName evidence="6">tRNA (cytidine/uridine-2'-O-)-methyltransferase</fullName>
    </alternativeName>
</protein>
<evidence type="ECO:0000313" key="10">
    <source>
        <dbReference type="Proteomes" id="UP000016057"/>
    </source>
</evidence>
<dbReference type="Pfam" id="PF00588">
    <property type="entry name" value="SpoU_methylase"/>
    <property type="match status" value="1"/>
</dbReference>
<comment type="catalytic activity">
    <reaction evidence="6">
        <text>5-carboxymethylaminomethyluridine(34) in tRNA(Leu) + S-adenosyl-L-methionine = 5-carboxymethylaminomethyl-2'-O-methyluridine(34) in tRNA(Leu) + S-adenosyl-L-homocysteine + H(+)</text>
        <dbReference type="Rhea" id="RHEA:43088"/>
        <dbReference type="Rhea" id="RHEA-COMP:10333"/>
        <dbReference type="Rhea" id="RHEA-COMP:10334"/>
        <dbReference type="ChEBI" id="CHEBI:15378"/>
        <dbReference type="ChEBI" id="CHEBI:57856"/>
        <dbReference type="ChEBI" id="CHEBI:59789"/>
        <dbReference type="ChEBI" id="CHEBI:74508"/>
        <dbReference type="ChEBI" id="CHEBI:74511"/>
        <dbReference type="EC" id="2.1.1.207"/>
    </reaction>
</comment>
<dbReference type="PATRIC" id="fig|1234409.3.peg.1042"/>
<dbReference type="CDD" id="cd18094">
    <property type="entry name" value="SpoU-like_TrmL"/>
    <property type="match status" value="1"/>
</dbReference>
<evidence type="ECO:0000256" key="5">
    <source>
        <dbReference type="ARBA" id="ARBA00022694"/>
    </source>
</evidence>
<dbReference type="SUPFAM" id="SSF75217">
    <property type="entry name" value="alpha/beta knot"/>
    <property type="match status" value="1"/>
</dbReference>
<dbReference type="GO" id="GO:0042802">
    <property type="term" value="F:identical protein binding"/>
    <property type="evidence" value="ECO:0007669"/>
    <property type="project" value="UniProtKB-ARBA"/>
</dbReference>
<feature type="binding site" evidence="6 7">
    <location>
        <position position="134"/>
    </location>
    <ligand>
        <name>S-adenosyl-L-methionine</name>
        <dbReference type="ChEBI" id="CHEBI:59789"/>
    </ligand>
</feature>
<dbReference type="GO" id="GO:0141098">
    <property type="term" value="F:tRNA (cytidine(34)-2'-O)-methyltransferase activity"/>
    <property type="evidence" value="ECO:0007669"/>
    <property type="project" value="RHEA"/>
</dbReference>
<evidence type="ECO:0000256" key="1">
    <source>
        <dbReference type="ARBA" id="ARBA00022490"/>
    </source>
</evidence>
<keyword evidence="5 6" id="KW-0819">tRNA processing</keyword>
<sequence>MTNHIVLYQPEIPQNTGNIARTCVGTNTHLHLIRPLGFSVDDKHLKRAGCDYWDDLNVHYYDDVHEFFAQNPVEEIYYIETFGTEPYHKMNYNTGKDIYLMFGRESTGIPKEVIEQYGGAERCVLIPQSDKVRSLNLSNTAAIVIYEVLRQQDFAPLRG</sequence>
<dbReference type="EMBL" id="AMYT01000021">
    <property type="protein sequence ID" value="EKU27094.1"/>
    <property type="molecule type" value="Genomic_DNA"/>
</dbReference>
<dbReference type="HAMAP" id="MF_01885">
    <property type="entry name" value="tRNA_methyltr_TrmL"/>
    <property type="match status" value="1"/>
</dbReference>